<proteinExistence type="predicted"/>
<evidence type="ECO:0000313" key="3">
    <source>
        <dbReference type="Proteomes" id="UP000194360"/>
    </source>
</evidence>
<gene>
    <name evidence="2" type="ORF">BG845_00688</name>
</gene>
<evidence type="ECO:0000313" key="2">
    <source>
        <dbReference type="EMBL" id="OSY43083.1"/>
    </source>
</evidence>
<keyword evidence="3" id="KW-1185">Reference proteome</keyword>
<dbReference type="STRING" id="2074.BG845_00688"/>
<dbReference type="RefSeq" id="WP_158092056.1">
    <property type="nucleotide sequence ID" value="NZ_AP018920.1"/>
</dbReference>
<evidence type="ECO:0000256" key="1">
    <source>
        <dbReference type="SAM" id="MobiDB-lite"/>
    </source>
</evidence>
<protein>
    <submittedName>
        <fullName evidence="2">Uncharacterized protein</fullName>
    </submittedName>
</protein>
<dbReference type="EMBL" id="MIGB01000003">
    <property type="protein sequence ID" value="OSY43083.1"/>
    <property type="molecule type" value="Genomic_DNA"/>
</dbReference>
<reference evidence="2 3" key="1">
    <citation type="submission" date="2016-09" db="EMBL/GenBank/DDBJ databases">
        <title>Pseudonocardia autotrophica DSM535, a candidate organism with high potential of specific P450 cytochromes.</title>
        <authorList>
            <person name="Grumaz C."/>
            <person name="Vainshtein Y."/>
            <person name="Kirstahler P."/>
            <person name="Sohn K."/>
        </authorList>
    </citation>
    <scope>NUCLEOTIDE SEQUENCE [LARGE SCALE GENOMIC DNA]</scope>
    <source>
        <strain evidence="2 3">DSM 535</strain>
    </source>
</reference>
<feature type="region of interest" description="Disordered" evidence="1">
    <location>
        <begin position="1"/>
        <end position="24"/>
    </location>
</feature>
<comment type="caution">
    <text evidence="2">The sequence shown here is derived from an EMBL/GenBank/DDBJ whole genome shotgun (WGS) entry which is preliminary data.</text>
</comment>
<organism evidence="2 3">
    <name type="scientific">Pseudonocardia autotrophica</name>
    <name type="common">Amycolata autotrophica</name>
    <name type="synonym">Nocardia autotrophica</name>
    <dbReference type="NCBI Taxonomy" id="2074"/>
    <lineage>
        <taxon>Bacteria</taxon>
        <taxon>Bacillati</taxon>
        <taxon>Actinomycetota</taxon>
        <taxon>Actinomycetes</taxon>
        <taxon>Pseudonocardiales</taxon>
        <taxon>Pseudonocardiaceae</taxon>
        <taxon>Pseudonocardia</taxon>
    </lineage>
</organism>
<dbReference type="Proteomes" id="UP000194360">
    <property type="component" value="Unassembled WGS sequence"/>
</dbReference>
<name>A0A1Y2N6K4_PSEAH</name>
<dbReference type="AlphaFoldDB" id="A0A1Y2N6K4"/>
<sequence length="55" mass="5467">MTTATTPQPATSGRDPGGPPPAGRRVLVRRVPAAVAQVLPGPALVVGYAPAPVAR</sequence>
<feature type="compositionally biased region" description="Polar residues" evidence="1">
    <location>
        <begin position="1"/>
        <end position="11"/>
    </location>
</feature>
<accession>A0A1Y2N6K4</accession>